<sequence length="350" mass="36461">MADSGSTSGDVLYAPRGELTIVPATSMKESLWGDYVEEEDEEDPEDNDLDLIKAAEKTGLCRAHNRVCKKGICKIYAAQLREEEKKQRDEERRQQREGRGKPSKKKNASSDDASTPPSRSGSSTPARAAPPHLRPGAPAPALAPVSRELPAHLRRGAPASAPPPSPVSPISPPAHVSRAPSNNSAPSTSNGGWGSIPSDVWGPTPAKSNTVPLRRDAAPNQNAPAANPSADAASPAPALPAPPRQWGAWGRAPSISASSVQRNNDSWSVSAGEKDEVQSVAASGWGTKSDRAGPWGSAASVRAAGPASKGTRTKKTWADQMDEADGRSVAGSTASASTTRTWGNVSAGPW</sequence>
<evidence type="ECO:0000313" key="3">
    <source>
        <dbReference type="Proteomes" id="UP000256964"/>
    </source>
</evidence>
<feature type="compositionally biased region" description="Low complexity" evidence="1">
    <location>
        <begin position="110"/>
        <end position="144"/>
    </location>
</feature>
<feature type="compositionally biased region" description="Low complexity" evidence="1">
    <location>
        <begin position="218"/>
        <end position="236"/>
    </location>
</feature>
<reference evidence="2 3" key="1">
    <citation type="journal article" date="2018" name="Biotechnol. Biofuels">
        <title>Integrative visual omics of the white-rot fungus Polyporus brumalis exposes the biotechnological potential of its oxidative enzymes for delignifying raw plant biomass.</title>
        <authorList>
            <person name="Miyauchi S."/>
            <person name="Rancon A."/>
            <person name="Drula E."/>
            <person name="Hage H."/>
            <person name="Chaduli D."/>
            <person name="Favel A."/>
            <person name="Grisel S."/>
            <person name="Henrissat B."/>
            <person name="Herpoel-Gimbert I."/>
            <person name="Ruiz-Duenas F.J."/>
            <person name="Chevret D."/>
            <person name="Hainaut M."/>
            <person name="Lin J."/>
            <person name="Wang M."/>
            <person name="Pangilinan J."/>
            <person name="Lipzen A."/>
            <person name="Lesage-Meessen L."/>
            <person name="Navarro D."/>
            <person name="Riley R."/>
            <person name="Grigoriev I.V."/>
            <person name="Zhou S."/>
            <person name="Raouche S."/>
            <person name="Rosso M.N."/>
        </authorList>
    </citation>
    <scope>NUCLEOTIDE SEQUENCE [LARGE SCALE GENOMIC DNA]</scope>
    <source>
        <strain evidence="2 3">BRFM 1820</strain>
    </source>
</reference>
<organism evidence="2 3">
    <name type="scientific">Lentinus brumalis</name>
    <dbReference type="NCBI Taxonomy" id="2498619"/>
    <lineage>
        <taxon>Eukaryota</taxon>
        <taxon>Fungi</taxon>
        <taxon>Dikarya</taxon>
        <taxon>Basidiomycota</taxon>
        <taxon>Agaricomycotina</taxon>
        <taxon>Agaricomycetes</taxon>
        <taxon>Polyporales</taxon>
        <taxon>Polyporaceae</taxon>
        <taxon>Lentinus</taxon>
    </lineage>
</organism>
<feature type="compositionally biased region" description="Low complexity" evidence="1">
    <location>
        <begin position="327"/>
        <end position="341"/>
    </location>
</feature>
<feature type="compositionally biased region" description="Low complexity" evidence="1">
    <location>
        <begin position="173"/>
        <end position="190"/>
    </location>
</feature>
<feature type="compositionally biased region" description="Pro residues" evidence="1">
    <location>
        <begin position="160"/>
        <end position="172"/>
    </location>
</feature>
<evidence type="ECO:0000313" key="2">
    <source>
        <dbReference type="EMBL" id="RDX48577.1"/>
    </source>
</evidence>
<dbReference type="OrthoDB" id="2758781at2759"/>
<gene>
    <name evidence="2" type="ORF">OH76DRAFT_640404</name>
</gene>
<evidence type="ECO:0000256" key="1">
    <source>
        <dbReference type="SAM" id="MobiDB-lite"/>
    </source>
</evidence>
<keyword evidence="3" id="KW-1185">Reference proteome</keyword>
<name>A0A371D7R0_9APHY</name>
<proteinExistence type="predicted"/>
<dbReference type="AlphaFoldDB" id="A0A371D7R0"/>
<feature type="region of interest" description="Disordered" evidence="1">
    <location>
        <begin position="80"/>
        <end position="350"/>
    </location>
</feature>
<dbReference type="Proteomes" id="UP000256964">
    <property type="component" value="Unassembled WGS sequence"/>
</dbReference>
<feature type="compositionally biased region" description="Basic and acidic residues" evidence="1">
    <location>
        <begin position="80"/>
        <end position="100"/>
    </location>
</feature>
<accession>A0A371D7R0</accession>
<dbReference type="EMBL" id="KZ857410">
    <property type="protein sequence ID" value="RDX48577.1"/>
    <property type="molecule type" value="Genomic_DNA"/>
</dbReference>
<feature type="compositionally biased region" description="Polar residues" evidence="1">
    <location>
        <begin position="255"/>
        <end position="269"/>
    </location>
</feature>
<protein>
    <submittedName>
        <fullName evidence="2">Uncharacterized protein</fullName>
    </submittedName>
</protein>